<keyword evidence="5" id="KW-1185">Reference proteome</keyword>
<dbReference type="InterPro" id="IPR002123">
    <property type="entry name" value="Plipid/glycerol_acylTrfase"/>
</dbReference>
<dbReference type="OrthoDB" id="9808424at2"/>
<evidence type="ECO:0000313" key="5">
    <source>
        <dbReference type="Proteomes" id="UP000010445"/>
    </source>
</evidence>
<evidence type="ECO:0000256" key="1">
    <source>
        <dbReference type="ARBA" id="ARBA00022679"/>
    </source>
</evidence>
<evidence type="ECO:0000256" key="2">
    <source>
        <dbReference type="ARBA" id="ARBA00023315"/>
    </source>
</evidence>
<keyword evidence="2 4" id="KW-0012">Acyltransferase</keyword>
<dbReference type="HOGENOM" id="CLU_027938_4_0_11"/>
<dbReference type="GO" id="GO:0003841">
    <property type="term" value="F:1-acylglycerol-3-phosphate O-acyltransferase activity"/>
    <property type="evidence" value="ECO:0007669"/>
    <property type="project" value="TreeGrafter"/>
</dbReference>
<sequence length="242" mass="26661">MQNKWYWIFRNIIFGPFLRVYNRPEIVGVDNIPSTGPAIIASNHQSVMDSFFLPLLCPRQITFLAKAEYFNGTTLVGRLQKWFFTSSGSRPVNRTSASAGQDAMNTAVEVLNDGDLFGIYPEGTRSPDGRLYKGKTGVARIALASGAQVIPVAMIGTGDVNPIGTWFPRPGKVRVKVGDPIYPIEFVNNRGLERDSYEAIRALTDHIMHQLQQLSGQEYADVYAAEVKKALAEGGDSSPHNP</sequence>
<reference evidence="4 5" key="1">
    <citation type="submission" date="2012-05" db="EMBL/GenBank/DDBJ databases">
        <authorList>
            <person name="Weinstock G."/>
            <person name="Sodergren E."/>
            <person name="Lobos E.A."/>
            <person name="Fulton L."/>
            <person name="Fulton R."/>
            <person name="Courtney L."/>
            <person name="Fronick C."/>
            <person name="O'Laughlin M."/>
            <person name="Godfrey J."/>
            <person name="Wilson R.M."/>
            <person name="Miner T."/>
            <person name="Farmer C."/>
            <person name="Delehaunty K."/>
            <person name="Cordes M."/>
            <person name="Minx P."/>
            <person name="Tomlinson C."/>
            <person name="Chen J."/>
            <person name="Wollam A."/>
            <person name="Pepin K.H."/>
            <person name="Bhonagiri V."/>
            <person name="Zhang X."/>
            <person name="Suruliraj S."/>
            <person name="Warren W."/>
            <person name="Mitreva M."/>
            <person name="Mardis E.R."/>
            <person name="Wilson R.K."/>
        </authorList>
    </citation>
    <scope>NUCLEOTIDE SEQUENCE [LARGE SCALE GENOMIC DNA]</scope>
    <source>
        <strain evidence="4 5">F0235</strain>
    </source>
</reference>
<dbReference type="PANTHER" id="PTHR10434:SF11">
    <property type="entry name" value="1-ACYL-SN-GLYCEROL-3-PHOSPHATE ACYLTRANSFERASE"/>
    <property type="match status" value="1"/>
</dbReference>
<comment type="caution">
    <text evidence="4">The sequence shown here is derived from an EMBL/GenBank/DDBJ whole genome shotgun (WGS) entry which is preliminary data.</text>
</comment>
<dbReference type="STRING" id="1035195.HMPREF9997_01692"/>
<gene>
    <name evidence="4" type="ORF">HMPREF9997_01692</name>
</gene>
<dbReference type="SMART" id="SM00563">
    <property type="entry name" value="PlsC"/>
    <property type="match status" value="1"/>
</dbReference>
<dbReference type="AlphaFoldDB" id="L1MFS5"/>
<dbReference type="GO" id="GO:0005886">
    <property type="term" value="C:plasma membrane"/>
    <property type="evidence" value="ECO:0007669"/>
    <property type="project" value="TreeGrafter"/>
</dbReference>
<protein>
    <submittedName>
        <fullName evidence="4">Acyltransferase</fullName>
    </submittedName>
</protein>
<accession>L1MFS5</accession>
<dbReference type="EMBL" id="AMEM01000022">
    <property type="protein sequence ID" value="EKX89789.1"/>
    <property type="molecule type" value="Genomic_DNA"/>
</dbReference>
<dbReference type="RefSeq" id="WP_006063921.1">
    <property type="nucleotide sequence ID" value="NZ_KB290831.1"/>
</dbReference>
<organism evidence="4 5">
    <name type="scientific">Corynebacterium durum F0235</name>
    <dbReference type="NCBI Taxonomy" id="1035195"/>
    <lineage>
        <taxon>Bacteria</taxon>
        <taxon>Bacillati</taxon>
        <taxon>Actinomycetota</taxon>
        <taxon>Actinomycetes</taxon>
        <taxon>Mycobacteriales</taxon>
        <taxon>Corynebacteriaceae</taxon>
        <taxon>Corynebacterium</taxon>
    </lineage>
</organism>
<dbReference type="PATRIC" id="fig|1035195.3.peg.1528"/>
<keyword evidence="1 4" id="KW-0808">Transferase</keyword>
<dbReference type="eggNOG" id="COG0204">
    <property type="taxonomic scope" value="Bacteria"/>
</dbReference>
<dbReference type="Proteomes" id="UP000010445">
    <property type="component" value="Unassembled WGS sequence"/>
</dbReference>
<dbReference type="GO" id="GO:0006654">
    <property type="term" value="P:phosphatidic acid biosynthetic process"/>
    <property type="evidence" value="ECO:0007669"/>
    <property type="project" value="TreeGrafter"/>
</dbReference>
<evidence type="ECO:0000313" key="4">
    <source>
        <dbReference type="EMBL" id="EKX89789.1"/>
    </source>
</evidence>
<proteinExistence type="predicted"/>
<dbReference type="CDD" id="cd07989">
    <property type="entry name" value="LPLAT_AGPAT-like"/>
    <property type="match status" value="1"/>
</dbReference>
<name>L1MFS5_9CORY</name>
<feature type="domain" description="Phospholipid/glycerol acyltransferase" evidence="3">
    <location>
        <begin position="38"/>
        <end position="157"/>
    </location>
</feature>
<dbReference type="SUPFAM" id="SSF69593">
    <property type="entry name" value="Glycerol-3-phosphate (1)-acyltransferase"/>
    <property type="match status" value="1"/>
</dbReference>
<dbReference type="PANTHER" id="PTHR10434">
    <property type="entry name" value="1-ACYL-SN-GLYCEROL-3-PHOSPHATE ACYLTRANSFERASE"/>
    <property type="match status" value="1"/>
</dbReference>
<dbReference type="Pfam" id="PF01553">
    <property type="entry name" value="Acyltransferase"/>
    <property type="match status" value="1"/>
</dbReference>
<evidence type="ECO:0000259" key="3">
    <source>
        <dbReference type="SMART" id="SM00563"/>
    </source>
</evidence>